<dbReference type="SUPFAM" id="SSF56091">
    <property type="entry name" value="DNA ligase/mRNA capping enzyme, catalytic domain"/>
    <property type="match status" value="1"/>
</dbReference>
<dbReference type="Pfam" id="PF09414">
    <property type="entry name" value="RNA_ligase"/>
    <property type="match status" value="1"/>
</dbReference>
<dbReference type="STRING" id="398512.Bccel_4084"/>
<sequence length="226" mass="25949">MTNEIFIKYPDMKTLFKLIPSDKKGKKWDATSGEILPETAALHFIPIDQLVFTEKIDGTNMGIRVDDGSVVHIQKREHICSRDDRGDAFYFEVGDNIAKIIEDNKIDQLKNVIIYGELCGAKIQKGGNYFSDRKFIIFDIYDSLANKFFTWDAVKHFANELGVEIVPEINYDKEDLKVDSVKEFVLGLKSVYNDGFGAEGIVVRYAKDTTNVKRWMAKIRKKDFKE</sequence>
<accession>A0A0L6JSZ3</accession>
<protein>
    <submittedName>
        <fullName evidence="2">RNA ligase domain, REL/Rln2</fullName>
    </submittedName>
</protein>
<feature type="domain" description="RNA ligase" evidence="1">
    <location>
        <begin position="49"/>
        <end position="218"/>
    </location>
</feature>
<dbReference type="Gene3D" id="3.30.470.30">
    <property type="entry name" value="DNA ligase/mRNA capping enzyme"/>
    <property type="match status" value="1"/>
</dbReference>
<reference evidence="3" key="1">
    <citation type="submission" date="2015-07" db="EMBL/GenBank/DDBJ databases">
        <title>Near-Complete Genome Sequence of the Cellulolytic Bacterium Bacteroides (Pseudobacteroides) cellulosolvens ATCC 35603.</title>
        <authorList>
            <person name="Dassa B."/>
            <person name="Utturkar S.M."/>
            <person name="Klingeman D.M."/>
            <person name="Hurt R.A."/>
            <person name="Keller M."/>
            <person name="Xu J."/>
            <person name="Reddy Y.H.K."/>
            <person name="Borovok I."/>
            <person name="Grinberg I.R."/>
            <person name="Lamed R."/>
            <person name="Zhivin O."/>
            <person name="Bayer E.A."/>
            <person name="Brown S.D."/>
        </authorList>
    </citation>
    <scope>NUCLEOTIDE SEQUENCE [LARGE SCALE GENOMIC DNA]</scope>
    <source>
        <strain evidence="3">DSM 2933</strain>
    </source>
</reference>
<comment type="caution">
    <text evidence="2">The sequence shown here is derived from an EMBL/GenBank/DDBJ whole genome shotgun (WGS) entry which is preliminary data.</text>
</comment>
<dbReference type="RefSeq" id="WP_036936178.1">
    <property type="nucleotide sequence ID" value="NZ_JQKC01000002.1"/>
</dbReference>
<keyword evidence="3" id="KW-1185">Reference proteome</keyword>
<dbReference type="GO" id="GO:0016874">
    <property type="term" value="F:ligase activity"/>
    <property type="evidence" value="ECO:0007669"/>
    <property type="project" value="UniProtKB-KW"/>
</dbReference>
<organism evidence="2 3">
    <name type="scientific">Pseudobacteroides cellulosolvens ATCC 35603 = DSM 2933</name>
    <dbReference type="NCBI Taxonomy" id="398512"/>
    <lineage>
        <taxon>Bacteria</taxon>
        <taxon>Bacillati</taxon>
        <taxon>Bacillota</taxon>
        <taxon>Clostridia</taxon>
        <taxon>Eubacteriales</taxon>
        <taxon>Oscillospiraceae</taxon>
        <taxon>Pseudobacteroides</taxon>
    </lineage>
</organism>
<dbReference type="PANTHER" id="PTHR43883:SF1">
    <property type="entry name" value="GLUCONOKINASE"/>
    <property type="match status" value="1"/>
</dbReference>
<dbReference type="eggNOG" id="COG1423">
    <property type="taxonomic scope" value="Bacteria"/>
</dbReference>
<dbReference type="Proteomes" id="UP000036923">
    <property type="component" value="Unassembled WGS sequence"/>
</dbReference>
<keyword evidence="2" id="KW-0436">Ligase</keyword>
<dbReference type="EMBL" id="LGTC01000001">
    <property type="protein sequence ID" value="KNY28810.1"/>
    <property type="molecule type" value="Genomic_DNA"/>
</dbReference>
<dbReference type="AlphaFoldDB" id="A0A0L6JSZ3"/>
<evidence type="ECO:0000259" key="1">
    <source>
        <dbReference type="Pfam" id="PF09414"/>
    </source>
</evidence>
<evidence type="ECO:0000313" key="2">
    <source>
        <dbReference type="EMBL" id="KNY28810.1"/>
    </source>
</evidence>
<evidence type="ECO:0000313" key="3">
    <source>
        <dbReference type="Proteomes" id="UP000036923"/>
    </source>
</evidence>
<gene>
    <name evidence="2" type="ORF">Bccel_4084</name>
</gene>
<proteinExistence type="predicted"/>
<name>A0A0L6JSZ3_9FIRM</name>
<dbReference type="OrthoDB" id="9255590at2"/>
<dbReference type="InterPro" id="IPR021122">
    <property type="entry name" value="RNA_ligase_dom_REL/Rnl2"/>
</dbReference>
<dbReference type="PANTHER" id="PTHR43883">
    <property type="entry name" value="SLR0207 PROTEIN"/>
    <property type="match status" value="1"/>
</dbReference>
<dbReference type="InterPro" id="IPR052732">
    <property type="entry name" value="Cell-binding_unc_protein"/>
</dbReference>